<dbReference type="EMBL" id="CAMGYJ010000008">
    <property type="protein sequence ID" value="CAI0461636.1"/>
    <property type="molecule type" value="Genomic_DNA"/>
</dbReference>
<name>A0AAV0NTS2_9ROSI</name>
<feature type="compositionally biased region" description="Gly residues" evidence="1">
    <location>
        <begin position="1"/>
        <end position="16"/>
    </location>
</feature>
<evidence type="ECO:0000313" key="3">
    <source>
        <dbReference type="Proteomes" id="UP001154282"/>
    </source>
</evidence>
<protein>
    <submittedName>
        <fullName evidence="2">Uncharacterized protein</fullName>
    </submittedName>
</protein>
<dbReference type="Proteomes" id="UP001154282">
    <property type="component" value="Unassembled WGS sequence"/>
</dbReference>
<accession>A0AAV0NTS2</accession>
<comment type="caution">
    <text evidence="2">The sequence shown here is derived from an EMBL/GenBank/DDBJ whole genome shotgun (WGS) entry which is preliminary data.</text>
</comment>
<gene>
    <name evidence="2" type="ORF">LITE_LOCUS35028</name>
</gene>
<feature type="region of interest" description="Disordered" evidence="1">
    <location>
        <begin position="1"/>
        <end position="52"/>
    </location>
</feature>
<reference evidence="2" key="1">
    <citation type="submission" date="2022-08" db="EMBL/GenBank/DDBJ databases">
        <authorList>
            <person name="Gutierrez-Valencia J."/>
        </authorList>
    </citation>
    <scope>NUCLEOTIDE SEQUENCE</scope>
</reference>
<dbReference type="AlphaFoldDB" id="A0AAV0NTS2"/>
<evidence type="ECO:0000313" key="2">
    <source>
        <dbReference type="EMBL" id="CAI0461636.1"/>
    </source>
</evidence>
<sequence length="87" mass="9010">MNGGTRSGGDVGVSGRGGDEIGAADAIQWSEPGGDAEIGGGRGGAVRVGGRGGDVVAQPARRRRRWVERKSCRLCERKMGRDESSIV</sequence>
<feature type="non-terminal residue" evidence="2">
    <location>
        <position position="87"/>
    </location>
</feature>
<feature type="compositionally biased region" description="Gly residues" evidence="1">
    <location>
        <begin position="36"/>
        <end position="52"/>
    </location>
</feature>
<proteinExistence type="predicted"/>
<keyword evidence="3" id="KW-1185">Reference proteome</keyword>
<organism evidence="2 3">
    <name type="scientific">Linum tenue</name>
    <dbReference type="NCBI Taxonomy" id="586396"/>
    <lineage>
        <taxon>Eukaryota</taxon>
        <taxon>Viridiplantae</taxon>
        <taxon>Streptophyta</taxon>
        <taxon>Embryophyta</taxon>
        <taxon>Tracheophyta</taxon>
        <taxon>Spermatophyta</taxon>
        <taxon>Magnoliopsida</taxon>
        <taxon>eudicotyledons</taxon>
        <taxon>Gunneridae</taxon>
        <taxon>Pentapetalae</taxon>
        <taxon>rosids</taxon>
        <taxon>fabids</taxon>
        <taxon>Malpighiales</taxon>
        <taxon>Linaceae</taxon>
        <taxon>Linum</taxon>
    </lineage>
</organism>
<evidence type="ECO:0000256" key="1">
    <source>
        <dbReference type="SAM" id="MobiDB-lite"/>
    </source>
</evidence>